<accession>A0AAD7EVC3</accession>
<sequence length="153" mass="16450">MPLIDLETSTGPGSFRYTLSTPADANAEAIVQGTPTLVLIHPIALGCCCSHVSGKNEKHATVYFNLLTLDLRGHGSTSATVDPHTYGRETAAKDVLHLMVCTAYSLFKVLIRPEKLPASHLMGVSRGSCIALQMAIFAPERVLSIYIFSPLPL</sequence>
<gene>
    <name evidence="2" type="ORF">DFH08DRAFT_646243</name>
</gene>
<comment type="caution">
    <text evidence="2">The sequence shown here is derived from an EMBL/GenBank/DDBJ whole genome shotgun (WGS) entry which is preliminary data.</text>
</comment>
<organism evidence="2 3">
    <name type="scientific">Mycena albidolilacea</name>
    <dbReference type="NCBI Taxonomy" id="1033008"/>
    <lineage>
        <taxon>Eukaryota</taxon>
        <taxon>Fungi</taxon>
        <taxon>Dikarya</taxon>
        <taxon>Basidiomycota</taxon>
        <taxon>Agaricomycotina</taxon>
        <taxon>Agaricomycetes</taxon>
        <taxon>Agaricomycetidae</taxon>
        <taxon>Agaricales</taxon>
        <taxon>Marasmiineae</taxon>
        <taxon>Mycenaceae</taxon>
        <taxon>Mycena</taxon>
    </lineage>
</organism>
<dbReference type="AlphaFoldDB" id="A0AAD7EVC3"/>
<evidence type="ECO:0000313" key="3">
    <source>
        <dbReference type="Proteomes" id="UP001218218"/>
    </source>
</evidence>
<dbReference type="Pfam" id="PF00561">
    <property type="entry name" value="Abhydrolase_1"/>
    <property type="match status" value="1"/>
</dbReference>
<protein>
    <recommendedName>
        <fullName evidence="1">AB hydrolase-1 domain-containing protein</fullName>
    </recommendedName>
</protein>
<reference evidence="2" key="1">
    <citation type="submission" date="2023-03" db="EMBL/GenBank/DDBJ databases">
        <title>Massive genome expansion in bonnet fungi (Mycena s.s.) driven by repeated elements and novel gene families across ecological guilds.</title>
        <authorList>
            <consortium name="Lawrence Berkeley National Laboratory"/>
            <person name="Harder C.B."/>
            <person name="Miyauchi S."/>
            <person name="Viragh M."/>
            <person name="Kuo A."/>
            <person name="Thoen E."/>
            <person name="Andreopoulos B."/>
            <person name="Lu D."/>
            <person name="Skrede I."/>
            <person name="Drula E."/>
            <person name="Henrissat B."/>
            <person name="Morin E."/>
            <person name="Kohler A."/>
            <person name="Barry K."/>
            <person name="LaButti K."/>
            <person name="Morin E."/>
            <person name="Salamov A."/>
            <person name="Lipzen A."/>
            <person name="Mereny Z."/>
            <person name="Hegedus B."/>
            <person name="Baldrian P."/>
            <person name="Stursova M."/>
            <person name="Weitz H."/>
            <person name="Taylor A."/>
            <person name="Grigoriev I.V."/>
            <person name="Nagy L.G."/>
            <person name="Martin F."/>
            <person name="Kauserud H."/>
        </authorList>
    </citation>
    <scope>NUCLEOTIDE SEQUENCE</scope>
    <source>
        <strain evidence="2">CBHHK002</strain>
    </source>
</reference>
<dbReference type="InterPro" id="IPR000073">
    <property type="entry name" value="AB_hydrolase_1"/>
</dbReference>
<dbReference type="EMBL" id="JARIHO010000013">
    <property type="protein sequence ID" value="KAJ7351247.1"/>
    <property type="molecule type" value="Genomic_DNA"/>
</dbReference>
<dbReference type="Proteomes" id="UP001218218">
    <property type="component" value="Unassembled WGS sequence"/>
</dbReference>
<keyword evidence="3" id="KW-1185">Reference proteome</keyword>
<feature type="non-terminal residue" evidence="2">
    <location>
        <position position="1"/>
    </location>
</feature>
<evidence type="ECO:0000259" key="1">
    <source>
        <dbReference type="Pfam" id="PF00561"/>
    </source>
</evidence>
<dbReference type="Gene3D" id="3.40.50.1820">
    <property type="entry name" value="alpha/beta hydrolase"/>
    <property type="match status" value="1"/>
</dbReference>
<feature type="domain" description="AB hydrolase-1" evidence="1">
    <location>
        <begin position="64"/>
        <end position="150"/>
    </location>
</feature>
<name>A0AAD7EVC3_9AGAR</name>
<dbReference type="SUPFAM" id="SSF53474">
    <property type="entry name" value="alpha/beta-Hydrolases"/>
    <property type="match status" value="1"/>
</dbReference>
<proteinExistence type="predicted"/>
<evidence type="ECO:0000313" key="2">
    <source>
        <dbReference type="EMBL" id="KAJ7351247.1"/>
    </source>
</evidence>
<dbReference type="InterPro" id="IPR029058">
    <property type="entry name" value="AB_hydrolase_fold"/>
</dbReference>